<sequence>MDVNFPKKVNGKESGAERCCPGKKEGTGKALSQRGVSVLLRIKELEAFSPLMAEELISVIEESAELKAEGNHASFDVQSGEVEQVEESLPDLLSNTVLCPLGYVQMGIGDCQVWVMIYSGSMVNLLLTDLIHNADLIQRQANIRLWGIGGNEFQ</sequence>
<dbReference type="EMBL" id="LAVV01007015">
    <property type="protein sequence ID" value="KNZ57431.1"/>
    <property type="molecule type" value="Genomic_DNA"/>
</dbReference>
<feature type="compositionally biased region" description="Basic and acidic residues" evidence="1">
    <location>
        <begin position="10"/>
        <end position="27"/>
    </location>
</feature>
<evidence type="ECO:0000256" key="1">
    <source>
        <dbReference type="SAM" id="MobiDB-lite"/>
    </source>
</evidence>
<accession>A0A0L6V9G8</accession>
<evidence type="ECO:0000313" key="3">
    <source>
        <dbReference type="Proteomes" id="UP000037035"/>
    </source>
</evidence>
<gene>
    <name evidence="2" type="ORF">VP01_2160g2</name>
</gene>
<comment type="caution">
    <text evidence="2">The sequence shown here is derived from an EMBL/GenBank/DDBJ whole genome shotgun (WGS) entry which is preliminary data.</text>
</comment>
<dbReference type="VEuPathDB" id="FungiDB:VP01_2160g2"/>
<reference evidence="2 3" key="1">
    <citation type="submission" date="2015-08" db="EMBL/GenBank/DDBJ databases">
        <title>Next Generation Sequencing and Analysis of the Genome of Puccinia sorghi L Schw, the Causal Agent of Maize Common Rust.</title>
        <authorList>
            <person name="Rochi L."/>
            <person name="Burguener G."/>
            <person name="Darino M."/>
            <person name="Turjanski A."/>
            <person name="Kreff E."/>
            <person name="Dieguez M.J."/>
            <person name="Sacco F."/>
        </authorList>
    </citation>
    <scope>NUCLEOTIDE SEQUENCE [LARGE SCALE GENOMIC DNA]</scope>
    <source>
        <strain evidence="2 3">RO10H11247</strain>
    </source>
</reference>
<keyword evidence="3" id="KW-1185">Reference proteome</keyword>
<dbReference type="AlphaFoldDB" id="A0A0L6V9G8"/>
<evidence type="ECO:0000313" key="2">
    <source>
        <dbReference type="EMBL" id="KNZ57431.1"/>
    </source>
</evidence>
<feature type="region of interest" description="Disordered" evidence="1">
    <location>
        <begin position="1"/>
        <end position="27"/>
    </location>
</feature>
<protein>
    <submittedName>
        <fullName evidence="2">Uncharacterized protein</fullName>
    </submittedName>
</protein>
<name>A0A0L6V9G8_9BASI</name>
<organism evidence="2 3">
    <name type="scientific">Puccinia sorghi</name>
    <dbReference type="NCBI Taxonomy" id="27349"/>
    <lineage>
        <taxon>Eukaryota</taxon>
        <taxon>Fungi</taxon>
        <taxon>Dikarya</taxon>
        <taxon>Basidiomycota</taxon>
        <taxon>Pucciniomycotina</taxon>
        <taxon>Pucciniomycetes</taxon>
        <taxon>Pucciniales</taxon>
        <taxon>Pucciniaceae</taxon>
        <taxon>Puccinia</taxon>
    </lineage>
</organism>
<feature type="non-terminal residue" evidence="2">
    <location>
        <position position="154"/>
    </location>
</feature>
<proteinExistence type="predicted"/>
<dbReference type="Proteomes" id="UP000037035">
    <property type="component" value="Unassembled WGS sequence"/>
</dbReference>